<evidence type="ECO:0000256" key="1">
    <source>
        <dbReference type="SAM" id="SignalP"/>
    </source>
</evidence>
<proteinExistence type="predicted"/>
<dbReference type="AlphaFoldDB" id="A0AAV5HKS2"/>
<evidence type="ECO:0000313" key="2">
    <source>
        <dbReference type="EMBL" id="GKU86926.1"/>
    </source>
</evidence>
<dbReference type="PANTHER" id="PTHR37702:SF9">
    <property type="entry name" value="PROLINE-RICH FAMILY PROTEIN"/>
    <property type="match status" value="1"/>
</dbReference>
<sequence>MANPMRKLIPCFLLLILPFHPFSTLADVKSTLKTSSKDQLPCQMCISCDNPCPVYYPPPPPPVVYPPPPPKIPYCPPPPPTCPECPPCKECTPGAVPTVPGQPGVVGGEVYGPPSASGGAVPYFPYYYRYPPAEPITSASTSIHWKLWNACSAISLLLATLCFY</sequence>
<dbReference type="PANTHER" id="PTHR37702">
    <property type="entry name" value="PROLINE-RICH FAMILY PROTEIN"/>
    <property type="match status" value="1"/>
</dbReference>
<keyword evidence="1" id="KW-0732">Signal</keyword>
<comment type="caution">
    <text evidence="2">The sequence shown here is derived from an EMBL/GenBank/DDBJ whole genome shotgun (WGS) entry which is preliminary data.</text>
</comment>
<feature type="signal peptide" evidence="1">
    <location>
        <begin position="1"/>
        <end position="26"/>
    </location>
</feature>
<gene>
    <name evidence="2" type="ORF">SLEP1_g1390</name>
</gene>
<reference evidence="2 3" key="1">
    <citation type="journal article" date="2021" name="Commun. Biol.">
        <title>The genome of Shorea leprosula (Dipterocarpaceae) highlights the ecological relevance of drought in aseasonal tropical rainforests.</title>
        <authorList>
            <person name="Ng K.K.S."/>
            <person name="Kobayashi M.J."/>
            <person name="Fawcett J.A."/>
            <person name="Hatakeyama M."/>
            <person name="Paape T."/>
            <person name="Ng C.H."/>
            <person name="Ang C.C."/>
            <person name="Tnah L.H."/>
            <person name="Lee C.T."/>
            <person name="Nishiyama T."/>
            <person name="Sese J."/>
            <person name="O'Brien M.J."/>
            <person name="Copetti D."/>
            <person name="Mohd Noor M.I."/>
            <person name="Ong R.C."/>
            <person name="Putra M."/>
            <person name="Sireger I.Z."/>
            <person name="Indrioko S."/>
            <person name="Kosugi Y."/>
            <person name="Izuno A."/>
            <person name="Isagi Y."/>
            <person name="Lee S.L."/>
            <person name="Shimizu K.K."/>
        </authorList>
    </citation>
    <scope>NUCLEOTIDE SEQUENCE [LARGE SCALE GENOMIC DNA]</scope>
    <source>
        <strain evidence="2">214</strain>
    </source>
</reference>
<dbReference type="SUPFAM" id="SSF101447">
    <property type="entry name" value="Formin homology 2 domain (FH2 domain)"/>
    <property type="match status" value="1"/>
</dbReference>
<dbReference type="Proteomes" id="UP001054252">
    <property type="component" value="Unassembled WGS sequence"/>
</dbReference>
<feature type="chain" id="PRO_5043484278" evidence="1">
    <location>
        <begin position="27"/>
        <end position="164"/>
    </location>
</feature>
<evidence type="ECO:0000313" key="3">
    <source>
        <dbReference type="Proteomes" id="UP001054252"/>
    </source>
</evidence>
<name>A0AAV5HKS2_9ROSI</name>
<dbReference type="EMBL" id="BPVZ01000001">
    <property type="protein sequence ID" value="GKU86926.1"/>
    <property type="molecule type" value="Genomic_DNA"/>
</dbReference>
<accession>A0AAV5HKS2</accession>
<protein>
    <submittedName>
        <fullName evidence="2">Uncharacterized protein</fullName>
    </submittedName>
</protein>
<organism evidence="2 3">
    <name type="scientific">Rubroshorea leprosula</name>
    <dbReference type="NCBI Taxonomy" id="152421"/>
    <lineage>
        <taxon>Eukaryota</taxon>
        <taxon>Viridiplantae</taxon>
        <taxon>Streptophyta</taxon>
        <taxon>Embryophyta</taxon>
        <taxon>Tracheophyta</taxon>
        <taxon>Spermatophyta</taxon>
        <taxon>Magnoliopsida</taxon>
        <taxon>eudicotyledons</taxon>
        <taxon>Gunneridae</taxon>
        <taxon>Pentapetalae</taxon>
        <taxon>rosids</taxon>
        <taxon>malvids</taxon>
        <taxon>Malvales</taxon>
        <taxon>Dipterocarpaceae</taxon>
        <taxon>Rubroshorea</taxon>
    </lineage>
</organism>
<keyword evidence="3" id="KW-1185">Reference proteome</keyword>